<organism evidence="2 3">
    <name type="scientific">Candidatus Pullilachnospira stercoravium</name>
    <dbReference type="NCBI Taxonomy" id="2840913"/>
    <lineage>
        <taxon>Bacteria</taxon>
        <taxon>Bacillati</taxon>
        <taxon>Bacillota</taxon>
        <taxon>Clostridia</taxon>
        <taxon>Lachnospirales</taxon>
        <taxon>Lachnospiraceae</taxon>
        <taxon>Lachnospiraceae incertae sedis</taxon>
        <taxon>Candidatus Pullilachnospira</taxon>
    </lineage>
</organism>
<dbReference type="PANTHER" id="PTHR34351">
    <property type="entry name" value="SLR1927 PROTEIN-RELATED"/>
    <property type="match status" value="1"/>
</dbReference>
<dbReference type="PANTHER" id="PTHR34351:SF2">
    <property type="entry name" value="DUF58 DOMAIN-CONTAINING PROTEIN"/>
    <property type="match status" value="1"/>
</dbReference>
<comment type="caution">
    <text evidence="2">The sequence shown here is derived from an EMBL/GenBank/DDBJ whole genome shotgun (WGS) entry which is preliminary data.</text>
</comment>
<dbReference type="Proteomes" id="UP000886723">
    <property type="component" value="Unassembled WGS sequence"/>
</dbReference>
<feature type="domain" description="DUF58" evidence="1">
    <location>
        <begin position="182"/>
        <end position="265"/>
    </location>
</feature>
<name>A0A9D1NSA4_9FIRM</name>
<sequence length="374" mass="43222">MTIVVILLGAFLINYLLDACFRSLWAKKLTVRVQFQDQPAMEGEEARLTETIANEKRLFLPLLQVGFRVHRDLWFADGENTSVSDQCYKRDIFSVGGYQKITRTISFRCTHRGYYEMDKVELVTRSPLMTRKYYETLENRDFFYVYPRLVDSDQMDISFQKIMGSSLARRNLYEDPFEFRGIREYAPTDPLNKINWKAAARTGELMVNLYGSTTAQEVILMLDVEDETIWKYDEIHEEEIRIAASLASRCIQEGIPVGFCTNGKDILSGDLFSLKAGTGEQQVRLVNEGLSRIDLTQKADPMEFVLDRERVMGTGAATTYVMISKNQRPSCVEAFCRLAREGSGCIWIATLYAEMEWKLPHSEQISWIRWEVEK</sequence>
<accession>A0A9D1NSA4</accession>
<dbReference type="Pfam" id="PF01882">
    <property type="entry name" value="DUF58"/>
    <property type="match status" value="1"/>
</dbReference>
<evidence type="ECO:0000259" key="1">
    <source>
        <dbReference type="Pfam" id="PF01882"/>
    </source>
</evidence>
<reference evidence="2" key="2">
    <citation type="journal article" date="2021" name="PeerJ">
        <title>Extensive microbial diversity within the chicken gut microbiome revealed by metagenomics and culture.</title>
        <authorList>
            <person name="Gilroy R."/>
            <person name="Ravi A."/>
            <person name="Getino M."/>
            <person name="Pursley I."/>
            <person name="Horton D.L."/>
            <person name="Alikhan N.F."/>
            <person name="Baker D."/>
            <person name="Gharbi K."/>
            <person name="Hall N."/>
            <person name="Watson M."/>
            <person name="Adriaenssens E.M."/>
            <person name="Foster-Nyarko E."/>
            <person name="Jarju S."/>
            <person name="Secka A."/>
            <person name="Antonio M."/>
            <person name="Oren A."/>
            <person name="Chaudhuri R.R."/>
            <person name="La Ragione R."/>
            <person name="Hildebrand F."/>
            <person name="Pallen M.J."/>
        </authorList>
    </citation>
    <scope>NUCLEOTIDE SEQUENCE</scope>
    <source>
        <strain evidence="2">ChiBcec2-4451</strain>
    </source>
</reference>
<evidence type="ECO:0000313" key="2">
    <source>
        <dbReference type="EMBL" id="HIV12034.1"/>
    </source>
</evidence>
<gene>
    <name evidence="2" type="ORF">IAA63_02700</name>
</gene>
<proteinExistence type="predicted"/>
<dbReference type="AlphaFoldDB" id="A0A9D1NSA4"/>
<reference evidence="2" key="1">
    <citation type="submission" date="2020-10" db="EMBL/GenBank/DDBJ databases">
        <authorList>
            <person name="Gilroy R."/>
        </authorList>
    </citation>
    <scope>NUCLEOTIDE SEQUENCE</scope>
    <source>
        <strain evidence="2">ChiBcec2-4451</strain>
    </source>
</reference>
<evidence type="ECO:0000313" key="3">
    <source>
        <dbReference type="Proteomes" id="UP000886723"/>
    </source>
</evidence>
<protein>
    <submittedName>
        <fullName evidence="2">DUF58 domain-containing protein</fullName>
    </submittedName>
</protein>
<dbReference type="EMBL" id="DVON01000050">
    <property type="protein sequence ID" value="HIV12034.1"/>
    <property type="molecule type" value="Genomic_DNA"/>
</dbReference>
<dbReference type="InterPro" id="IPR002881">
    <property type="entry name" value="DUF58"/>
</dbReference>